<dbReference type="Pfam" id="PF13602">
    <property type="entry name" value="ADH_zinc_N_2"/>
    <property type="match status" value="1"/>
</dbReference>
<dbReference type="EMBL" id="MVHU01000119">
    <property type="protein sequence ID" value="ORA70400.1"/>
    <property type="molecule type" value="Genomic_DNA"/>
</dbReference>
<accession>A0A1X0DF02</accession>
<comment type="caution">
    <text evidence="1">The sequence shown here is derived from an EMBL/GenBank/DDBJ whole genome shotgun (WGS) entry which is preliminary data.</text>
</comment>
<sequence length="67" mass="6791">MLGELLALFDQGALRPLPVTSFDIHEAGRALRVLREGANVGKLVLAVPQPLGGEGTVVITGGTGALG</sequence>
<reference evidence="1 2" key="1">
    <citation type="submission" date="2017-02" db="EMBL/GenBank/DDBJ databases">
        <title>The new phylogeny of genus Mycobacterium.</title>
        <authorList>
            <person name="Tortoli E."/>
            <person name="Trovato A."/>
            <person name="Cirillo D.M."/>
        </authorList>
    </citation>
    <scope>NUCLEOTIDE SEQUENCE [LARGE SCALE GENOMIC DNA]</scope>
    <source>
        <strain evidence="1 2">DSM 45093</strain>
    </source>
</reference>
<feature type="non-terminal residue" evidence="1">
    <location>
        <position position="67"/>
    </location>
</feature>
<name>A0A1X0DF02_9MYCO</name>
<dbReference type="Proteomes" id="UP000192713">
    <property type="component" value="Unassembled WGS sequence"/>
</dbReference>
<evidence type="ECO:0000313" key="1">
    <source>
        <dbReference type="EMBL" id="ORA70400.1"/>
    </source>
</evidence>
<proteinExistence type="predicted"/>
<dbReference type="Gene3D" id="3.90.180.10">
    <property type="entry name" value="Medium-chain alcohol dehydrogenases, catalytic domain"/>
    <property type="match status" value="1"/>
</dbReference>
<organism evidence="1 2">
    <name type="scientific">Mycolicibacter kumamotonensis</name>
    <dbReference type="NCBI Taxonomy" id="354243"/>
    <lineage>
        <taxon>Bacteria</taxon>
        <taxon>Bacillati</taxon>
        <taxon>Actinomycetota</taxon>
        <taxon>Actinomycetes</taxon>
        <taxon>Mycobacteriales</taxon>
        <taxon>Mycobacteriaceae</taxon>
        <taxon>Mycolicibacter</taxon>
    </lineage>
</organism>
<evidence type="ECO:0000313" key="2">
    <source>
        <dbReference type="Proteomes" id="UP000192713"/>
    </source>
</evidence>
<evidence type="ECO:0008006" key="3">
    <source>
        <dbReference type="Google" id="ProtNLM"/>
    </source>
</evidence>
<gene>
    <name evidence="1" type="ORF">BST28_22995</name>
</gene>
<dbReference type="AlphaFoldDB" id="A0A1X0DF02"/>
<protein>
    <recommendedName>
        <fullName evidence="3">Zinc-binding dehydrogenase</fullName>
    </recommendedName>
</protein>